<comment type="caution">
    <text evidence="2">The sequence shown here is derived from an EMBL/GenBank/DDBJ whole genome shotgun (WGS) entry which is preliminary data.</text>
</comment>
<keyword evidence="1" id="KW-0732">Signal</keyword>
<evidence type="ECO:0000256" key="1">
    <source>
        <dbReference type="SAM" id="SignalP"/>
    </source>
</evidence>
<sequence length="368" mass="40980">MAKRSFLLGLITGLLVLLPYTFAVEITDIFTVQPGTREGGCDDRAAVLDQWLSEGIESIDVALNAIDQYNQDARVRRSMSAIFGIANTGRLGEPETSRAIAVGRVRDNIEYIGNFYNQKRGGGGPLYDRAGYWLFCHSTFLSLHEPTSPASDYLGNEILDQDNNPIRIVAVEEYQKKLAEDADNEPWWSGELTDLNGYYFTEHGGNYCYEDDLGVTAAIQPLIQGTNGQAEAAEEIASVILCPYSFDESPRPDSYRDANNLLARGRNLADAIPKSTTLIHEAFHAIRGIEFLAGDDERYDIASCLGLATTDPESAQANPENYVFFIAHMYHMFGDEDGDEPWSIHMRWDFKLTGRGRNRIYGAIETTS</sequence>
<gene>
    <name evidence="2" type="ORF">BJX63DRAFT_438263</name>
</gene>
<reference evidence="2 3" key="1">
    <citation type="submission" date="2024-07" db="EMBL/GenBank/DDBJ databases">
        <title>Section-level genome sequencing and comparative genomics of Aspergillus sections Usti and Cavernicolus.</title>
        <authorList>
            <consortium name="Lawrence Berkeley National Laboratory"/>
            <person name="Nybo J.L."/>
            <person name="Vesth T.C."/>
            <person name="Theobald S."/>
            <person name="Frisvad J.C."/>
            <person name="Larsen T.O."/>
            <person name="Kjaerboelling I."/>
            <person name="Rothschild-Mancinelli K."/>
            <person name="Lyhne E.K."/>
            <person name="Kogle M.E."/>
            <person name="Barry K."/>
            <person name="Clum A."/>
            <person name="Na H."/>
            <person name="Ledsgaard L."/>
            <person name="Lin J."/>
            <person name="Lipzen A."/>
            <person name="Kuo A."/>
            <person name="Riley R."/>
            <person name="Mondo S."/>
            <person name="Labutti K."/>
            <person name="Haridas S."/>
            <person name="Pangalinan J."/>
            <person name="Salamov A.A."/>
            <person name="Simmons B.A."/>
            <person name="Magnuson J.K."/>
            <person name="Chen J."/>
            <person name="Drula E."/>
            <person name="Henrissat B."/>
            <person name="Wiebenga A."/>
            <person name="Lubbers R.J."/>
            <person name="Gomes A.C."/>
            <person name="Makela M.R."/>
            <person name="Stajich J."/>
            <person name="Grigoriev I.V."/>
            <person name="Mortensen U.H."/>
            <person name="De Vries R.P."/>
            <person name="Baker S.E."/>
            <person name="Andersen M.R."/>
        </authorList>
    </citation>
    <scope>NUCLEOTIDE SEQUENCE [LARGE SCALE GENOMIC DNA]</scope>
    <source>
        <strain evidence="2 3">CBS 588.65</strain>
    </source>
</reference>
<accession>A0ABR4GSI3</accession>
<name>A0ABR4GSI3_9EURO</name>
<feature type="chain" id="PRO_5046421392" description="Lysine-specific metallo-endopeptidase domain-containing protein" evidence="1">
    <location>
        <begin position="24"/>
        <end position="368"/>
    </location>
</feature>
<dbReference type="Proteomes" id="UP001610334">
    <property type="component" value="Unassembled WGS sequence"/>
</dbReference>
<protein>
    <recommendedName>
        <fullName evidence="4">Lysine-specific metallo-endopeptidase domain-containing protein</fullName>
    </recommendedName>
</protein>
<evidence type="ECO:0008006" key="4">
    <source>
        <dbReference type="Google" id="ProtNLM"/>
    </source>
</evidence>
<evidence type="ECO:0000313" key="2">
    <source>
        <dbReference type="EMBL" id="KAL2802027.1"/>
    </source>
</evidence>
<dbReference type="Gene3D" id="3.40.390.10">
    <property type="entry name" value="Collagenase (Catalytic Domain)"/>
    <property type="match status" value="1"/>
</dbReference>
<dbReference type="InterPro" id="IPR024079">
    <property type="entry name" value="MetalloPept_cat_dom_sf"/>
</dbReference>
<dbReference type="EMBL" id="JBFXLT010000215">
    <property type="protein sequence ID" value="KAL2802027.1"/>
    <property type="molecule type" value="Genomic_DNA"/>
</dbReference>
<organism evidence="2 3">
    <name type="scientific">Aspergillus granulosus</name>
    <dbReference type="NCBI Taxonomy" id="176169"/>
    <lineage>
        <taxon>Eukaryota</taxon>
        <taxon>Fungi</taxon>
        <taxon>Dikarya</taxon>
        <taxon>Ascomycota</taxon>
        <taxon>Pezizomycotina</taxon>
        <taxon>Eurotiomycetes</taxon>
        <taxon>Eurotiomycetidae</taxon>
        <taxon>Eurotiales</taxon>
        <taxon>Aspergillaceae</taxon>
        <taxon>Aspergillus</taxon>
        <taxon>Aspergillus subgen. Nidulantes</taxon>
    </lineage>
</organism>
<dbReference type="SUPFAM" id="SSF55486">
    <property type="entry name" value="Metalloproteases ('zincins'), catalytic domain"/>
    <property type="match status" value="1"/>
</dbReference>
<evidence type="ECO:0000313" key="3">
    <source>
        <dbReference type="Proteomes" id="UP001610334"/>
    </source>
</evidence>
<feature type="signal peptide" evidence="1">
    <location>
        <begin position="1"/>
        <end position="23"/>
    </location>
</feature>
<keyword evidence="3" id="KW-1185">Reference proteome</keyword>
<proteinExistence type="predicted"/>